<evidence type="ECO:0000256" key="1">
    <source>
        <dbReference type="ARBA" id="ARBA00004127"/>
    </source>
</evidence>
<feature type="transmembrane region" description="Helical" evidence="10">
    <location>
        <begin position="127"/>
        <end position="149"/>
    </location>
</feature>
<keyword evidence="4 10" id="KW-0812">Transmembrane</keyword>
<organism evidence="11 12">
    <name type="scientific">Tanacetum coccineum</name>
    <dbReference type="NCBI Taxonomy" id="301880"/>
    <lineage>
        <taxon>Eukaryota</taxon>
        <taxon>Viridiplantae</taxon>
        <taxon>Streptophyta</taxon>
        <taxon>Embryophyta</taxon>
        <taxon>Tracheophyta</taxon>
        <taxon>Spermatophyta</taxon>
        <taxon>Magnoliopsida</taxon>
        <taxon>eudicotyledons</taxon>
        <taxon>Gunneridae</taxon>
        <taxon>Pentapetalae</taxon>
        <taxon>asterids</taxon>
        <taxon>campanulids</taxon>
        <taxon>Asterales</taxon>
        <taxon>Asteraceae</taxon>
        <taxon>Asteroideae</taxon>
        <taxon>Anthemideae</taxon>
        <taxon>Anthemidinae</taxon>
        <taxon>Tanacetum</taxon>
    </lineage>
</organism>
<keyword evidence="5" id="KW-0460">Magnesium</keyword>
<reference evidence="11" key="2">
    <citation type="submission" date="2022-01" db="EMBL/GenBank/DDBJ databases">
        <authorList>
            <person name="Yamashiro T."/>
            <person name="Shiraishi A."/>
            <person name="Satake H."/>
            <person name="Nakayama K."/>
        </authorList>
    </citation>
    <scope>NUCLEOTIDE SEQUENCE</scope>
</reference>
<evidence type="ECO:0000313" key="12">
    <source>
        <dbReference type="Proteomes" id="UP001151760"/>
    </source>
</evidence>
<dbReference type="EC" id="7.1.3.1" evidence="2"/>
<feature type="transmembrane region" description="Helical" evidence="10">
    <location>
        <begin position="89"/>
        <end position="107"/>
    </location>
</feature>
<dbReference type="Proteomes" id="UP001151760">
    <property type="component" value="Unassembled WGS sequence"/>
</dbReference>
<dbReference type="InterPro" id="IPR004131">
    <property type="entry name" value="PPase-energised_H-pump"/>
</dbReference>
<comment type="caution">
    <text evidence="11">The sequence shown here is derived from an EMBL/GenBank/DDBJ whole genome shotgun (WGS) entry which is preliminary data.</text>
</comment>
<accession>A0ABQ4XA09</accession>
<evidence type="ECO:0000256" key="4">
    <source>
        <dbReference type="ARBA" id="ARBA00022692"/>
    </source>
</evidence>
<evidence type="ECO:0000256" key="9">
    <source>
        <dbReference type="ARBA" id="ARBA00023136"/>
    </source>
</evidence>
<keyword evidence="7 10" id="KW-1133">Transmembrane helix</keyword>
<proteinExistence type="predicted"/>
<keyword evidence="6" id="KW-1278">Translocase</keyword>
<evidence type="ECO:0000256" key="10">
    <source>
        <dbReference type="SAM" id="Phobius"/>
    </source>
</evidence>
<keyword evidence="12" id="KW-1185">Reference proteome</keyword>
<sequence length="227" mass="24935">MKDKDFSKREKVVELEYSSSDDNLDYTMANGDMVLSFFFFMRLRACLQECNGNEVLEVEAGAKVHKFTELALKCFKNIVIELKERKLKGYLSAGNFSCACVSVYGLVSSLVSRLSITPPMHKAQCKMLLILAALGMLSTAATGLAGGIAEMARMSHVIRERTDAFDAAGNTTAAIGKAVKRLRSHSHLIEFFSPQATQVEPLKKYFDICGGPAMLIQVCSGNHHAIQ</sequence>
<dbReference type="EMBL" id="BQNB010009306">
    <property type="protein sequence ID" value="GJS61651.1"/>
    <property type="molecule type" value="Genomic_DNA"/>
</dbReference>
<reference evidence="11" key="1">
    <citation type="journal article" date="2022" name="Int. J. Mol. Sci.">
        <title>Draft Genome of Tanacetum Coccineum: Genomic Comparison of Closely Related Tanacetum-Family Plants.</title>
        <authorList>
            <person name="Yamashiro T."/>
            <person name="Shiraishi A."/>
            <person name="Nakayama K."/>
            <person name="Satake H."/>
        </authorList>
    </citation>
    <scope>NUCLEOTIDE SEQUENCE</scope>
</reference>
<name>A0ABQ4XA09_9ASTR</name>
<gene>
    <name evidence="11" type="ORF">Tco_0656435</name>
</gene>
<evidence type="ECO:0000256" key="2">
    <source>
        <dbReference type="ARBA" id="ARBA00013242"/>
    </source>
</evidence>
<evidence type="ECO:0000256" key="7">
    <source>
        <dbReference type="ARBA" id="ARBA00022989"/>
    </source>
</evidence>
<keyword evidence="3" id="KW-0813">Transport</keyword>
<protein>
    <recommendedName>
        <fullName evidence="2">H(+)-exporting diphosphatase</fullName>
        <ecNumber evidence="2">7.1.3.1</ecNumber>
    </recommendedName>
</protein>
<dbReference type="PANTHER" id="PTHR31998">
    <property type="entry name" value="K(+)-INSENSITIVE PYROPHOSPHATE-ENERGIZED PROTON PUMP"/>
    <property type="match status" value="1"/>
</dbReference>
<keyword evidence="8" id="KW-0406">Ion transport</keyword>
<evidence type="ECO:0000256" key="8">
    <source>
        <dbReference type="ARBA" id="ARBA00023065"/>
    </source>
</evidence>
<evidence type="ECO:0000313" key="11">
    <source>
        <dbReference type="EMBL" id="GJS61651.1"/>
    </source>
</evidence>
<evidence type="ECO:0000256" key="5">
    <source>
        <dbReference type="ARBA" id="ARBA00022842"/>
    </source>
</evidence>
<keyword evidence="9 10" id="KW-0472">Membrane</keyword>
<evidence type="ECO:0000256" key="6">
    <source>
        <dbReference type="ARBA" id="ARBA00022967"/>
    </source>
</evidence>
<dbReference type="Pfam" id="PF03030">
    <property type="entry name" value="H_PPase"/>
    <property type="match status" value="1"/>
</dbReference>
<evidence type="ECO:0000256" key="3">
    <source>
        <dbReference type="ARBA" id="ARBA00022448"/>
    </source>
</evidence>
<comment type="subcellular location">
    <subcellularLocation>
        <location evidence="1">Endomembrane system</location>
        <topology evidence="1">Multi-pass membrane protein</topology>
    </subcellularLocation>
</comment>